<feature type="signal peptide" evidence="12">
    <location>
        <begin position="1"/>
        <end position="20"/>
    </location>
</feature>
<comment type="pathway">
    <text evidence="3 12">Protein modification; protein glycosylation.</text>
</comment>
<dbReference type="PANTHER" id="PTHR21049:SF0">
    <property type="entry name" value="DOLICHYL-DIPHOSPHOOLIGOSACCHARIDE--PROTEIN GLYCOSYLTRANSFERASE SUBUNIT 1"/>
    <property type="match status" value="1"/>
</dbReference>
<evidence type="ECO:0000256" key="11">
    <source>
        <dbReference type="ARBA" id="ARBA00046898"/>
    </source>
</evidence>
<evidence type="ECO:0000313" key="13">
    <source>
        <dbReference type="EMBL" id="KAG5835802.1"/>
    </source>
</evidence>
<evidence type="ECO:0000256" key="2">
    <source>
        <dbReference type="ARBA" id="ARBA00004115"/>
    </source>
</evidence>
<feature type="transmembrane region" description="Helical" evidence="12">
    <location>
        <begin position="430"/>
        <end position="449"/>
    </location>
</feature>
<comment type="similarity">
    <text evidence="4 12">Belongs to the OST1 family.</text>
</comment>
<organism evidence="13 14">
    <name type="scientific">Anguilla anguilla</name>
    <name type="common">European freshwater eel</name>
    <name type="synonym">Muraena anguilla</name>
    <dbReference type="NCBI Taxonomy" id="7936"/>
    <lineage>
        <taxon>Eukaryota</taxon>
        <taxon>Metazoa</taxon>
        <taxon>Chordata</taxon>
        <taxon>Craniata</taxon>
        <taxon>Vertebrata</taxon>
        <taxon>Euteleostomi</taxon>
        <taxon>Actinopterygii</taxon>
        <taxon>Neopterygii</taxon>
        <taxon>Teleostei</taxon>
        <taxon>Anguilliformes</taxon>
        <taxon>Anguillidae</taxon>
        <taxon>Anguilla</taxon>
    </lineage>
</organism>
<evidence type="ECO:0000256" key="9">
    <source>
        <dbReference type="ARBA" id="ARBA00022989"/>
    </source>
</evidence>
<proteinExistence type="inferred from homology"/>
<evidence type="ECO:0000256" key="4">
    <source>
        <dbReference type="ARBA" id="ARBA00008905"/>
    </source>
</evidence>
<keyword evidence="14" id="KW-1185">Reference proteome</keyword>
<sequence length="597" mass="67509">MHGSMLYSTCLVLITGLIYAESSLVNEEVKRAVDLSTHLAKITAEVLLSNQGESAVHSFIVALEPELAPHLAYIGVSVKGEEDEDSHLELKETTIKDQSGKFFQVQLPSSLAGGSKLRLQVETVLSHVLRPFPTHITQAERQLVVFQGNHYVYSPYPTRSQTTRVRLASKNVESYTKLGNPSKNEEIIEYGPFRDVAPYSQDAMKIHYENNNPFLTISSVTRTIEVSHWGNIAVEETIDLRHTGAILKGPFSRYDYQRQSDSGISSVKSFKTILPASAQDVYYRDEIGNISTSHLLVLEDSVEVEVRPRFPLFGGWKTHYIIGYNLPSYEYLYTLGDQYALKMRLVDHVYDDQVIDFLTVKLILPEGARNIHVDTPYPISRVPDQLHYTYLDTFGRPVLVATKSNLVEQHIQDVVVHYTFNKILMLQEPLLVVGAFYILFFTVIIYVRLDFSITKDPAAEVRMKVASITEQVLTLVNKRLGLYRHLDEVVNRYKQSRDTGALNSGRKTLEAEHRTLTNDIASLQARLKAEGSDLADKVGEVQKLDGQVKELVFRSCQEAERLVAGKVKKEAYIESEKSLANRRQELVTRIDSLLDAL</sequence>
<accession>A0A9D3LRM4</accession>
<dbReference type="AlphaFoldDB" id="A0A9D3LRM4"/>
<keyword evidence="7 12" id="KW-0732">Signal</keyword>
<evidence type="ECO:0000256" key="3">
    <source>
        <dbReference type="ARBA" id="ARBA00004922"/>
    </source>
</evidence>
<reference evidence="13" key="1">
    <citation type="submission" date="2021-01" db="EMBL/GenBank/DDBJ databases">
        <title>A chromosome-scale assembly of European eel, Anguilla anguilla.</title>
        <authorList>
            <person name="Henkel C."/>
            <person name="Jong-Raadsen S.A."/>
            <person name="Dufour S."/>
            <person name="Weltzien F.-A."/>
            <person name="Palstra A.P."/>
            <person name="Pelster B."/>
            <person name="Spaink H.P."/>
            <person name="Van Den Thillart G.E."/>
            <person name="Jansen H."/>
            <person name="Zahm M."/>
            <person name="Klopp C."/>
            <person name="Cedric C."/>
            <person name="Louis A."/>
            <person name="Berthelot C."/>
            <person name="Parey E."/>
            <person name="Roest Crollius H."/>
            <person name="Montfort J."/>
            <person name="Robinson-Rechavi M."/>
            <person name="Bucao C."/>
            <person name="Bouchez O."/>
            <person name="Gislard M."/>
            <person name="Lluch J."/>
            <person name="Milhes M."/>
            <person name="Lampietro C."/>
            <person name="Lopez Roques C."/>
            <person name="Donnadieu C."/>
            <person name="Braasch I."/>
            <person name="Desvignes T."/>
            <person name="Postlethwait J."/>
            <person name="Bobe J."/>
            <person name="Guiguen Y."/>
            <person name="Dirks R."/>
        </authorList>
    </citation>
    <scope>NUCLEOTIDE SEQUENCE</scope>
    <source>
        <strain evidence="13">Tag_6206</strain>
        <tissue evidence="13">Liver</tissue>
    </source>
</reference>
<dbReference type="EMBL" id="JAFIRN010000014">
    <property type="protein sequence ID" value="KAG5835802.1"/>
    <property type="molecule type" value="Genomic_DNA"/>
</dbReference>
<evidence type="ECO:0000313" key="14">
    <source>
        <dbReference type="Proteomes" id="UP001044222"/>
    </source>
</evidence>
<comment type="subunit">
    <text evidence="11">Component of the oligosaccharyltransferase (OST) complex. OST exists in two different complex forms which contain common core subunits RPN1, RPN2, OST48, OST4, DAD1 and TMEM258, either STT3A or STT3B as catalytic subunits, and form-specific accessory subunits. STT3A complex assembly occurs through the formation of 3 subcomplexes. Subcomplex 1 contains RPN1 and TMEM258, subcomplex 2 contains the STT3A-specific subunits STT3A, DC2/OSTC, and KCP2 as well as the core subunit OST4, and subcomplex 3 contains RPN2, DAD1, and OST48. The STT3A complex can form stable complexes with the Sec61 complex or with both the Sec61 and TRAP complexes. Interacts with TMEM35A/NACHO.</text>
</comment>
<evidence type="ECO:0000256" key="7">
    <source>
        <dbReference type="ARBA" id="ARBA00022729"/>
    </source>
</evidence>
<evidence type="ECO:0000256" key="5">
    <source>
        <dbReference type="ARBA" id="ARBA00017611"/>
    </source>
</evidence>
<keyword evidence="9 12" id="KW-1133">Transmembrane helix</keyword>
<dbReference type="OMA" id="RYEYARE"/>
<evidence type="ECO:0000256" key="10">
    <source>
        <dbReference type="ARBA" id="ARBA00023136"/>
    </source>
</evidence>
<evidence type="ECO:0000256" key="8">
    <source>
        <dbReference type="ARBA" id="ARBA00022824"/>
    </source>
</evidence>
<comment type="subcellular location">
    <subcellularLocation>
        <location evidence="2 12">Endoplasmic reticulum membrane</location>
        <topology evidence="2 12">Single-pass type I membrane protein</topology>
    </subcellularLocation>
</comment>
<evidence type="ECO:0000256" key="6">
    <source>
        <dbReference type="ARBA" id="ARBA00022692"/>
    </source>
</evidence>
<evidence type="ECO:0000256" key="12">
    <source>
        <dbReference type="RuleBase" id="RU361143"/>
    </source>
</evidence>
<dbReference type="GO" id="GO:0018279">
    <property type="term" value="P:protein N-linked glycosylation via asparagine"/>
    <property type="evidence" value="ECO:0007669"/>
    <property type="project" value="TreeGrafter"/>
</dbReference>
<comment type="caution">
    <text evidence="13">The sequence shown here is derived from an EMBL/GenBank/DDBJ whole genome shotgun (WGS) entry which is preliminary data.</text>
</comment>
<dbReference type="Pfam" id="PF04597">
    <property type="entry name" value="Ribophorin_I"/>
    <property type="match status" value="1"/>
</dbReference>
<dbReference type="PANTHER" id="PTHR21049">
    <property type="entry name" value="RIBOPHORIN I"/>
    <property type="match status" value="1"/>
</dbReference>
<feature type="chain" id="PRO_5039756594" description="Dolichyl-diphosphooligosaccharide--protein glycosyltransferase subunit 1" evidence="12">
    <location>
        <begin position="21"/>
        <end position="597"/>
    </location>
</feature>
<dbReference type="Proteomes" id="UP001044222">
    <property type="component" value="Chromosome 14"/>
</dbReference>
<keyword evidence="10 12" id="KW-0472">Membrane</keyword>
<keyword evidence="6 12" id="KW-0812">Transmembrane</keyword>
<gene>
    <name evidence="13" type="ORF">ANANG_G00247860</name>
</gene>
<protein>
    <recommendedName>
        <fullName evidence="5 12">Dolichyl-diphosphooligosaccharide--protein glycosyltransferase subunit 1</fullName>
    </recommendedName>
</protein>
<dbReference type="GO" id="GO:0008250">
    <property type="term" value="C:oligosaccharyltransferase complex"/>
    <property type="evidence" value="ECO:0007669"/>
    <property type="project" value="UniProtKB-UniRule"/>
</dbReference>
<comment type="function">
    <text evidence="1 12">Subunit of the oligosaccharyl transferase (OST) complex that catalyzes the initial transfer of a defined glycan (Glc(3)Man(9)GlcNAc(2) in eukaryotes) from the lipid carrier dolichol-pyrophosphate to an asparagine residue within an Asn-X-Ser/Thr consensus motif in nascent polypeptide chains, the first step in protein N-glycosylation. N-glycosylation occurs cotranslationally and the complex associates with the Sec61 complex at the channel-forming translocon complex that mediates protein translocation across the endoplasmic reticulum (ER). All subunits are required for a maximal enzyme activity.</text>
</comment>
<dbReference type="OrthoDB" id="310030at2759"/>
<dbReference type="InterPro" id="IPR007676">
    <property type="entry name" value="Ribophorin_I"/>
</dbReference>
<name>A0A9D3LRM4_ANGAN</name>
<keyword evidence="8 12" id="KW-0256">Endoplasmic reticulum</keyword>
<evidence type="ECO:0000256" key="1">
    <source>
        <dbReference type="ARBA" id="ARBA00002791"/>
    </source>
</evidence>